<keyword evidence="7" id="KW-0539">Nucleus</keyword>
<keyword evidence="5" id="KW-0963">Cytoplasm</keyword>
<dbReference type="Pfam" id="PF25758">
    <property type="entry name" value="TPR_IPO11"/>
    <property type="match status" value="1"/>
</dbReference>
<protein>
    <recommendedName>
        <fullName evidence="9">Importin N-terminal domain-containing protein</fullName>
    </recommendedName>
</protein>
<evidence type="ECO:0000256" key="7">
    <source>
        <dbReference type="ARBA" id="ARBA00023242"/>
    </source>
</evidence>
<dbReference type="GO" id="GO:0005829">
    <property type="term" value="C:cytosol"/>
    <property type="evidence" value="ECO:0007669"/>
    <property type="project" value="TreeGrafter"/>
</dbReference>
<dbReference type="GO" id="GO:0006606">
    <property type="term" value="P:protein import into nucleus"/>
    <property type="evidence" value="ECO:0007669"/>
    <property type="project" value="TreeGrafter"/>
</dbReference>
<dbReference type="OrthoDB" id="760868at2759"/>
<accession>A0A0L8G4R4</accession>
<dbReference type="OMA" id="LNCKGQV"/>
<keyword evidence="6" id="KW-0653">Protein transport</keyword>
<dbReference type="GO" id="GO:0005635">
    <property type="term" value="C:nuclear envelope"/>
    <property type="evidence" value="ECO:0007669"/>
    <property type="project" value="TreeGrafter"/>
</dbReference>
<dbReference type="PROSITE" id="PS50166">
    <property type="entry name" value="IMPORTIN_B_NT"/>
    <property type="match status" value="1"/>
</dbReference>
<evidence type="ECO:0000313" key="10">
    <source>
        <dbReference type="EMBL" id="KOF72037.1"/>
    </source>
</evidence>
<name>A0A0L8G4R4_OCTBM</name>
<feature type="region of interest" description="Disordered" evidence="8">
    <location>
        <begin position="904"/>
        <end position="931"/>
    </location>
</feature>
<evidence type="ECO:0000256" key="3">
    <source>
        <dbReference type="ARBA" id="ARBA00007991"/>
    </source>
</evidence>
<comment type="subcellular location">
    <subcellularLocation>
        <location evidence="2">Cytoplasm</location>
    </subcellularLocation>
    <subcellularLocation>
        <location evidence="1">Nucleus</location>
    </subcellularLocation>
</comment>
<dbReference type="InterPro" id="IPR001494">
    <property type="entry name" value="Importin-beta_N"/>
</dbReference>
<reference evidence="10" key="1">
    <citation type="submission" date="2015-07" db="EMBL/GenBank/DDBJ databases">
        <title>MeaNS - Measles Nucleotide Surveillance Program.</title>
        <authorList>
            <person name="Tran T."/>
            <person name="Druce J."/>
        </authorList>
    </citation>
    <scope>NUCLEOTIDE SEQUENCE</scope>
    <source>
        <strain evidence="10">UCB-OBI-ISO-001</strain>
        <tissue evidence="10">Gonad</tissue>
    </source>
</reference>
<dbReference type="SMART" id="SM00913">
    <property type="entry name" value="IBN_N"/>
    <property type="match status" value="1"/>
</dbReference>
<sequence>MDINKLVDLLRGTLDPSLREQAESELQHFDKLNGFAPALMMTIVMSDNLEITVKQAAVSYFKNLVKKYWDNSEIETDSATTLFSISEEDRAAVRRHIIEAIIHSPDIIRSQLSISLSTIVKHDYPNRWPSFVEKIASCILSQNHTAWNGALVSLYQLVKVHESKKPKDRDILNTAMGVELPLIFNLFVKMLPDPSPMSSIIQKQILKIFYSFVRKHLALKVISRNVFNQWMEVTCQVMQNPIPEGAHNIEEDKRPDLPWWKAKKWAARILTFTFQKYGSPGKVNREYKQFSEWYLRTFPRNVIPVLINILGNNDENNYIAPRVLRLILNYLNRSISYASTWKYLKNHTDNLIQKVIFPLMWHSEKDNELWNSDPHEYIRRKFDLSDMSTIDAAGRFFHSLAGKRSGVLEKAMNFCMTILNKNDVSPQEKDGIMHMLGTVADILVESDVYKERIEAVLVTHLFPEFQSQHGFLRARAFWTLDFFNGAVLKNYNNLLRAIEMSRECLCNDSELPVRVEAAMALQMLVTKYEKAREFLRPHIRPVIFEVLRIIRETENDELTSVFRRLIRKYADDILPVALEIITHLEQTFNQLLSSNVDTSEDKVIIGLGILYTMDTVLDVVKGKVEIISQLESNVLNVVVSILQQNLIDFYEEVFSLIYNLTKTQISTNMWEIFKMLYQALRAETLDYFIDMAPCLHNYITVDTTAFLAQPEYLEAIYNMCKLVLTSEKIGEDSECHAAKLIEVVLLQYKGQIDHVVPSLIELAVKRLARNIETLELRAMCLLICVAGLCYNPALLFSTLQDVQLPNLSGPIIPQFLTTWLNNINTFHGVHDRKLNILGLCTLINTPLRRPKEITELGGKFLPSILTLFKGLKRSYILKAQEVELDEDNDHDSARDELDILDSDEDEIFDSDDEHPVDDDDDGDNAYDDFSDDEEDIDKALENYPTLIDNEVYNIDEYIIFKDCMEIVMTQDSNWHHLLTSVLNADQRKSLEEVFHTTEQRKIAAESKKIKQDSGYAFSNSNVPLTFNFGSKGL</sequence>
<dbReference type="GO" id="GO:0031267">
    <property type="term" value="F:small GTPase binding"/>
    <property type="evidence" value="ECO:0007669"/>
    <property type="project" value="InterPro"/>
</dbReference>
<dbReference type="Pfam" id="PF08506">
    <property type="entry name" value="Cse1"/>
    <property type="match status" value="1"/>
</dbReference>
<dbReference type="SUPFAM" id="SSF48371">
    <property type="entry name" value="ARM repeat"/>
    <property type="match status" value="1"/>
</dbReference>
<keyword evidence="4" id="KW-0813">Transport</keyword>
<evidence type="ECO:0000256" key="1">
    <source>
        <dbReference type="ARBA" id="ARBA00004123"/>
    </source>
</evidence>
<dbReference type="InterPro" id="IPR013598">
    <property type="entry name" value="Exportin-1/Importin-b-like"/>
</dbReference>
<evidence type="ECO:0000256" key="4">
    <source>
        <dbReference type="ARBA" id="ARBA00022448"/>
    </source>
</evidence>
<dbReference type="PANTHER" id="PTHR10997:SF18">
    <property type="entry name" value="D-IMPORTIN 7_RANBP7"/>
    <property type="match status" value="1"/>
</dbReference>
<dbReference type="PANTHER" id="PTHR10997">
    <property type="entry name" value="IMPORTIN-7, 8, 11"/>
    <property type="match status" value="1"/>
</dbReference>
<evidence type="ECO:0000256" key="8">
    <source>
        <dbReference type="SAM" id="MobiDB-lite"/>
    </source>
</evidence>
<evidence type="ECO:0000256" key="2">
    <source>
        <dbReference type="ARBA" id="ARBA00004496"/>
    </source>
</evidence>
<dbReference type="Pfam" id="PF03810">
    <property type="entry name" value="IBN_N"/>
    <property type="match status" value="1"/>
</dbReference>
<dbReference type="InterPro" id="IPR016024">
    <property type="entry name" value="ARM-type_fold"/>
</dbReference>
<dbReference type="InterPro" id="IPR011989">
    <property type="entry name" value="ARM-like"/>
</dbReference>
<evidence type="ECO:0000256" key="5">
    <source>
        <dbReference type="ARBA" id="ARBA00022490"/>
    </source>
</evidence>
<evidence type="ECO:0000256" key="6">
    <source>
        <dbReference type="ARBA" id="ARBA00022927"/>
    </source>
</evidence>
<proteinExistence type="inferred from homology"/>
<dbReference type="STRING" id="37653.A0A0L8G4R4"/>
<dbReference type="InterPro" id="IPR013713">
    <property type="entry name" value="XPO2_central"/>
</dbReference>
<dbReference type="InterPro" id="IPR058669">
    <property type="entry name" value="TPR_IPO7/11-like"/>
</dbReference>
<evidence type="ECO:0000259" key="9">
    <source>
        <dbReference type="PROSITE" id="PS50166"/>
    </source>
</evidence>
<dbReference type="AlphaFoldDB" id="A0A0L8G4R4"/>
<comment type="similarity">
    <text evidence="3">Belongs to the importin beta family.</text>
</comment>
<feature type="domain" description="Importin N-terminal" evidence="9">
    <location>
        <begin position="22"/>
        <end position="103"/>
    </location>
</feature>
<organism evidence="10">
    <name type="scientific">Octopus bimaculoides</name>
    <name type="common">California two-spotted octopus</name>
    <dbReference type="NCBI Taxonomy" id="37653"/>
    <lineage>
        <taxon>Eukaryota</taxon>
        <taxon>Metazoa</taxon>
        <taxon>Spiralia</taxon>
        <taxon>Lophotrochozoa</taxon>
        <taxon>Mollusca</taxon>
        <taxon>Cephalopoda</taxon>
        <taxon>Coleoidea</taxon>
        <taxon>Octopodiformes</taxon>
        <taxon>Octopoda</taxon>
        <taxon>Incirrata</taxon>
        <taxon>Octopodidae</taxon>
        <taxon>Octopus</taxon>
    </lineage>
</organism>
<gene>
    <name evidence="10" type="ORF">OCBIM_22000147mg</name>
</gene>
<dbReference type="Gene3D" id="1.25.10.10">
    <property type="entry name" value="Leucine-rich Repeat Variant"/>
    <property type="match status" value="1"/>
</dbReference>
<dbReference type="Pfam" id="PF08389">
    <property type="entry name" value="Xpo1"/>
    <property type="match status" value="1"/>
</dbReference>
<dbReference type="EMBL" id="KQ423870">
    <property type="protein sequence ID" value="KOF72037.1"/>
    <property type="molecule type" value="Genomic_DNA"/>
</dbReference>